<name>A0ABP1CID6_9APHY</name>
<gene>
    <name evidence="1" type="ORF">GFSPODELE1_LOCUS271</name>
</gene>
<reference evidence="2" key="1">
    <citation type="submission" date="2024-04" db="EMBL/GenBank/DDBJ databases">
        <authorList>
            <person name="Shaw F."/>
            <person name="Minotto A."/>
        </authorList>
    </citation>
    <scope>NUCLEOTIDE SEQUENCE [LARGE SCALE GENOMIC DNA]</scope>
</reference>
<evidence type="ECO:0000313" key="1">
    <source>
        <dbReference type="EMBL" id="CAL1694374.1"/>
    </source>
</evidence>
<accession>A0ABP1CID6</accession>
<proteinExistence type="predicted"/>
<dbReference type="Proteomes" id="UP001497453">
    <property type="component" value="Chromosome 1"/>
</dbReference>
<evidence type="ECO:0000313" key="2">
    <source>
        <dbReference type="Proteomes" id="UP001497453"/>
    </source>
</evidence>
<dbReference type="EMBL" id="OZ037944">
    <property type="protein sequence ID" value="CAL1694374.1"/>
    <property type="molecule type" value="Genomic_DNA"/>
</dbReference>
<protein>
    <submittedName>
        <fullName evidence="1">Uncharacterized protein</fullName>
    </submittedName>
</protein>
<sequence length="144" mass="16079">MFFAVMSVRPQPRSITRASAAHQCKLHQNSKSPLCNSTSSTPFALPCSPLIMLRRQQLRLFLQGKTLALSRRVVARLSPFRAHFLAFPFRPSHLEIPALYLEVQVASALQELRLLHLLEPSQSTASLGLVSEQSTSSTNRVDIQ</sequence>
<organism evidence="1 2">
    <name type="scientific">Somion occarium</name>
    <dbReference type="NCBI Taxonomy" id="3059160"/>
    <lineage>
        <taxon>Eukaryota</taxon>
        <taxon>Fungi</taxon>
        <taxon>Dikarya</taxon>
        <taxon>Basidiomycota</taxon>
        <taxon>Agaricomycotina</taxon>
        <taxon>Agaricomycetes</taxon>
        <taxon>Polyporales</taxon>
        <taxon>Cerrenaceae</taxon>
        <taxon>Somion</taxon>
    </lineage>
</organism>
<keyword evidence="2" id="KW-1185">Reference proteome</keyword>